<evidence type="ECO:0000256" key="2">
    <source>
        <dbReference type="SAM" id="MobiDB-lite"/>
    </source>
</evidence>
<protein>
    <submittedName>
        <fullName evidence="3">Uncharacterized protein</fullName>
    </submittedName>
</protein>
<feature type="region of interest" description="Disordered" evidence="2">
    <location>
        <begin position="1"/>
        <end position="36"/>
    </location>
</feature>
<organism evidence="3 4">
    <name type="scientific">Nannochloropsis salina CCMP1776</name>
    <dbReference type="NCBI Taxonomy" id="1027361"/>
    <lineage>
        <taxon>Eukaryota</taxon>
        <taxon>Sar</taxon>
        <taxon>Stramenopiles</taxon>
        <taxon>Ochrophyta</taxon>
        <taxon>Eustigmatophyceae</taxon>
        <taxon>Eustigmatales</taxon>
        <taxon>Monodopsidaceae</taxon>
        <taxon>Microchloropsis</taxon>
        <taxon>Microchloropsis salina</taxon>
    </lineage>
</organism>
<name>A0A4D9D3M3_9STRA</name>
<proteinExistence type="predicted"/>
<keyword evidence="4" id="KW-1185">Reference proteome</keyword>
<dbReference type="Proteomes" id="UP000355283">
    <property type="component" value="Unassembled WGS sequence"/>
</dbReference>
<feature type="region of interest" description="Disordered" evidence="2">
    <location>
        <begin position="143"/>
        <end position="174"/>
    </location>
</feature>
<feature type="compositionally biased region" description="Polar residues" evidence="2">
    <location>
        <begin position="16"/>
        <end position="27"/>
    </location>
</feature>
<reference evidence="3 4" key="1">
    <citation type="submission" date="2019-01" db="EMBL/GenBank/DDBJ databases">
        <title>Nuclear Genome Assembly of the Microalgal Biofuel strain Nannochloropsis salina CCMP1776.</title>
        <authorList>
            <person name="Hovde B."/>
        </authorList>
    </citation>
    <scope>NUCLEOTIDE SEQUENCE [LARGE SCALE GENOMIC DNA]</scope>
    <source>
        <strain evidence="3 4">CCMP1776</strain>
    </source>
</reference>
<accession>A0A4D9D3M3</accession>
<gene>
    <name evidence="3" type="ORF">NSK_002529</name>
</gene>
<evidence type="ECO:0000313" key="4">
    <source>
        <dbReference type="Proteomes" id="UP000355283"/>
    </source>
</evidence>
<feature type="compositionally biased region" description="Gly residues" evidence="2">
    <location>
        <begin position="145"/>
        <end position="165"/>
    </location>
</feature>
<dbReference type="AlphaFoldDB" id="A0A4D9D3M3"/>
<sequence>MDSVSFRGPLFDRVHSTGSGRQDTSEVSLAGGNGGSYTEELNTYIESQQRRIHELERINIDLERRLEQQARERMKLERESVENKRLWEAQHADIGRERDEWKGHYEKELLHMQKLRENNRRLERELHGFLQKKYEFMQSRSASAGGVGTAGGGGGGQGASGGGATTLGAPQTKGALPQANMREGEINGGARGMVRSATTGSSVVRGGEKGANSVGGNDVVSLNLNDLDPEAVREKRVIQTMCDFFGF</sequence>
<dbReference type="EMBL" id="SDOX01000009">
    <property type="protein sequence ID" value="TFJ86321.1"/>
    <property type="molecule type" value="Genomic_DNA"/>
</dbReference>
<feature type="coiled-coil region" evidence="1">
    <location>
        <begin position="45"/>
        <end position="132"/>
    </location>
</feature>
<keyword evidence="1" id="KW-0175">Coiled coil</keyword>
<comment type="caution">
    <text evidence="3">The sequence shown here is derived from an EMBL/GenBank/DDBJ whole genome shotgun (WGS) entry which is preliminary data.</text>
</comment>
<evidence type="ECO:0000313" key="3">
    <source>
        <dbReference type="EMBL" id="TFJ86321.1"/>
    </source>
</evidence>
<evidence type="ECO:0000256" key="1">
    <source>
        <dbReference type="SAM" id="Coils"/>
    </source>
</evidence>
<dbReference type="OrthoDB" id="203613at2759"/>